<organism evidence="1 2">
    <name type="scientific">Eumeta variegata</name>
    <name type="common">Bagworm moth</name>
    <name type="synonym">Eumeta japonica</name>
    <dbReference type="NCBI Taxonomy" id="151549"/>
    <lineage>
        <taxon>Eukaryota</taxon>
        <taxon>Metazoa</taxon>
        <taxon>Ecdysozoa</taxon>
        <taxon>Arthropoda</taxon>
        <taxon>Hexapoda</taxon>
        <taxon>Insecta</taxon>
        <taxon>Pterygota</taxon>
        <taxon>Neoptera</taxon>
        <taxon>Endopterygota</taxon>
        <taxon>Lepidoptera</taxon>
        <taxon>Glossata</taxon>
        <taxon>Ditrysia</taxon>
        <taxon>Tineoidea</taxon>
        <taxon>Psychidae</taxon>
        <taxon>Oiketicinae</taxon>
        <taxon>Eumeta</taxon>
    </lineage>
</organism>
<dbReference type="OrthoDB" id="425681at2759"/>
<evidence type="ECO:0000313" key="2">
    <source>
        <dbReference type="Proteomes" id="UP000299102"/>
    </source>
</evidence>
<reference evidence="1 2" key="1">
    <citation type="journal article" date="2019" name="Commun. Biol.">
        <title>The bagworm genome reveals a unique fibroin gene that provides high tensile strength.</title>
        <authorList>
            <person name="Kono N."/>
            <person name="Nakamura H."/>
            <person name="Ohtoshi R."/>
            <person name="Tomita M."/>
            <person name="Numata K."/>
            <person name="Arakawa K."/>
        </authorList>
    </citation>
    <scope>NUCLEOTIDE SEQUENCE [LARGE SCALE GENOMIC DNA]</scope>
</reference>
<comment type="caution">
    <text evidence="1">The sequence shown here is derived from an EMBL/GenBank/DDBJ whole genome shotgun (WGS) entry which is preliminary data.</text>
</comment>
<keyword evidence="2" id="KW-1185">Reference proteome</keyword>
<dbReference type="EMBL" id="BGZK01000001">
    <property type="protein sequence ID" value="GBO98611.1"/>
    <property type="molecule type" value="Genomic_DNA"/>
</dbReference>
<protein>
    <submittedName>
        <fullName evidence="1">Uncharacterized protein</fullName>
    </submittedName>
</protein>
<evidence type="ECO:0000313" key="1">
    <source>
        <dbReference type="EMBL" id="GBO98611.1"/>
    </source>
</evidence>
<dbReference type="AlphaFoldDB" id="A0A4C1S8T6"/>
<dbReference type="Proteomes" id="UP000299102">
    <property type="component" value="Unassembled WGS sequence"/>
</dbReference>
<gene>
    <name evidence="1" type="ORF">EVAR_162_1</name>
</gene>
<accession>A0A4C1S8T6</accession>
<proteinExistence type="predicted"/>
<sequence length="219" mass="24593">MKIGSTQWRCDRCEICVECLGKIDVETAVLDLKEDVVTKVERSMLRWFGRLGRMNESRLTKQIYRANNGRGRSRGARCFVADYGATGSGFSLTELTAHRHAARAQPGSIHGGNPTPCCAKQNTCTLVLLVCSFSFIHLHIHVYITTIRIIYGNYDYWNRLRQSTEIGFKSRRTIVVTQVSGPAGCFFDRLATRSNILLLRALLVKVLTATGKLTRALHL</sequence>
<name>A0A4C1S8T6_EUMVA</name>